<evidence type="ECO:0000256" key="2">
    <source>
        <dbReference type="SAM" id="MobiDB-lite"/>
    </source>
</evidence>
<dbReference type="PANTHER" id="PTHR34253">
    <property type="entry name" value="PROTEIN LLP HOMOLOG"/>
    <property type="match status" value="1"/>
</dbReference>
<dbReference type="EMBL" id="IAAA01006102">
    <property type="protein sequence ID" value="LAA00552.1"/>
    <property type="molecule type" value="mRNA"/>
</dbReference>
<dbReference type="InterPro" id="IPR018784">
    <property type="entry name" value="LLPH-like"/>
</dbReference>
<dbReference type="OrthoDB" id="6257894at2759"/>
<protein>
    <recommendedName>
        <fullName evidence="4">Protein LLP-like protein</fullName>
    </recommendedName>
</protein>
<dbReference type="GO" id="GO:0097484">
    <property type="term" value="P:dendrite extension"/>
    <property type="evidence" value="ECO:0007669"/>
    <property type="project" value="TreeGrafter"/>
</dbReference>
<sequence length="160" mass="18811">MAKSLRSKWKRKMKAVKRVRYGEKELKRLKSILPNPVAIDVNMSDICTVLPKGALSKNSKPLKDEEGCSQTNKTRSILKKKEISFLKEKQRIAIENNEDEKCSANESMEIDESKRKYHPKKMIDENGNYPIWMNRRAIKKLKEKNRRLSQKTKKNKKKHV</sequence>
<evidence type="ECO:0000313" key="3">
    <source>
        <dbReference type="EMBL" id="LAA00554.1"/>
    </source>
</evidence>
<dbReference type="AlphaFoldDB" id="A0A2L2XWZ9"/>
<evidence type="ECO:0008006" key="4">
    <source>
        <dbReference type="Google" id="ProtNLM"/>
    </source>
</evidence>
<evidence type="ECO:0000256" key="1">
    <source>
        <dbReference type="ARBA" id="ARBA00034118"/>
    </source>
</evidence>
<dbReference type="GO" id="GO:0003723">
    <property type="term" value="F:RNA binding"/>
    <property type="evidence" value="ECO:0007669"/>
    <property type="project" value="TreeGrafter"/>
</dbReference>
<accession>A0A2L2XWZ9</accession>
<proteinExistence type="evidence at transcript level"/>
<dbReference type="Pfam" id="PF10169">
    <property type="entry name" value="LLPH"/>
    <property type="match status" value="2"/>
</dbReference>
<dbReference type="GO" id="GO:0001099">
    <property type="term" value="F:basal RNA polymerase II transcription machinery binding"/>
    <property type="evidence" value="ECO:0007669"/>
    <property type="project" value="TreeGrafter"/>
</dbReference>
<feature type="region of interest" description="Disordered" evidence="2">
    <location>
        <begin position="141"/>
        <end position="160"/>
    </location>
</feature>
<name>A0A2L2XWZ9_PARTP</name>
<comment type="similarity">
    <text evidence="1">Belongs to the learning-associated protein family.</text>
</comment>
<reference evidence="3" key="1">
    <citation type="journal article" date="2016" name="Mol. Ecol. Resour.">
        <title>Evaluation of the impact of RNA preservation methods of spiders for de novo transcriptome assembly.</title>
        <authorList>
            <person name="Kono N."/>
            <person name="Nakamura H."/>
            <person name="Ito Y."/>
            <person name="Tomita M."/>
            <person name="Arakawa K."/>
        </authorList>
    </citation>
    <scope>NUCLEOTIDE SEQUENCE</scope>
    <source>
        <tissue evidence="3">Whole body</tissue>
    </source>
</reference>
<organism evidence="3">
    <name type="scientific">Parasteatoda tepidariorum</name>
    <name type="common">Common house spider</name>
    <name type="synonym">Achaearanea tepidariorum</name>
    <dbReference type="NCBI Taxonomy" id="114398"/>
    <lineage>
        <taxon>Eukaryota</taxon>
        <taxon>Metazoa</taxon>
        <taxon>Ecdysozoa</taxon>
        <taxon>Arthropoda</taxon>
        <taxon>Chelicerata</taxon>
        <taxon>Arachnida</taxon>
        <taxon>Araneae</taxon>
        <taxon>Araneomorphae</taxon>
        <taxon>Entelegynae</taxon>
        <taxon>Araneoidea</taxon>
        <taxon>Theridiidae</taxon>
        <taxon>Parasteatoda</taxon>
    </lineage>
</organism>
<dbReference type="GO" id="GO:0005730">
    <property type="term" value="C:nucleolus"/>
    <property type="evidence" value="ECO:0007669"/>
    <property type="project" value="TreeGrafter"/>
</dbReference>
<dbReference type="EMBL" id="IAAA01006103">
    <property type="protein sequence ID" value="LAA00554.1"/>
    <property type="molecule type" value="mRNA"/>
</dbReference>
<dbReference type="PANTHER" id="PTHR34253:SF1">
    <property type="entry name" value="PROTEIN LLP HOMOLOG"/>
    <property type="match status" value="1"/>
</dbReference>